<name>A0ABY3YZR4_STRRM</name>
<dbReference type="EMBL" id="CP094298">
    <property type="protein sequence ID" value="UNZ03530.1"/>
    <property type="molecule type" value="Genomic_DNA"/>
</dbReference>
<accession>A0ABY3YZR4</accession>
<proteinExistence type="predicted"/>
<sequence length="76" mass="8257">MCRRPGAGSAGYLRDCSGYRERLAGALRRREVPSSRVTLVIAFGDPVVVPPSRSGRHGGGPRASLVSELHDRLLDW</sequence>
<evidence type="ECO:0000313" key="1">
    <source>
        <dbReference type="EMBL" id="UNZ03530.1"/>
    </source>
</evidence>
<evidence type="ECO:0000313" key="2">
    <source>
        <dbReference type="Proteomes" id="UP000829494"/>
    </source>
</evidence>
<organism evidence="1 2">
    <name type="scientific">Streptomyces rimosus subsp. rimosus</name>
    <dbReference type="NCBI Taxonomy" id="132474"/>
    <lineage>
        <taxon>Bacteria</taxon>
        <taxon>Bacillati</taxon>
        <taxon>Actinomycetota</taxon>
        <taxon>Actinomycetes</taxon>
        <taxon>Kitasatosporales</taxon>
        <taxon>Streptomycetaceae</taxon>
        <taxon>Streptomyces</taxon>
    </lineage>
</organism>
<dbReference type="Proteomes" id="UP000829494">
    <property type="component" value="Chromosome"/>
</dbReference>
<protein>
    <submittedName>
        <fullName evidence="1">Uncharacterized protein</fullName>
    </submittedName>
</protein>
<keyword evidence="2" id="KW-1185">Reference proteome</keyword>
<gene>
    <name evidence="1" type="ORF">SRIMR7_15330</name>
</gene>
<reference evidence="1 2" key="1">
    <citation type="submission" date="2022-03" db="EMBL/GenBank/DDBJ databases">
        <title>Complete genome of Streptomyces rimosus ssp. rimosus R7 (=ATCC 10970).</title>
        <authorList>
            <person name="Beganovic S."/>
            <person name="Ruckert C."/>
            <person name="Busche T."/>
            <person name="Kalinowski J."/>
            <person name="Wittmann C."/>
        </authorList>
    </citation>
    <scope>NUCLEOTIDE SEQUENCE [LARGE SCALE GENOMIC DNA]</scope>
    <source>
        <strain evidence="1 2">R7</strain>
    </source>
</reference>